<reference evidence="1" key="1">
    <citation type="journal article" date="2015" name="Nature">
        <title>Complex archaea that bridge the gap between prokaryotes and eukaryotes.</title>
        <authorList>
            <person name="Spang A."/>
            <person name="Saw J.H."/>
            <person name="Jorgensen S.L."/>
            <person name="Zaremba-Niedzwiedzka K."/>
            <person name="Martijn J."/>
            <person name="Lind A.E."/>
            <person name="van Eijk R."/>
            <person name="Schleper C."/>
            <person name="Guy L."/>
            <person name="Ettema T.J."/>
        </authorList>
    </citation>
    <scope>NUCLEOTIDE SEQUENCE</scope>
</reference>
<accession>A0A0F9U2X6</accession>
<protein>
    <submittedName>
        <fullName evidence="1">Uncharacterized protein</fullName>
    </submittedName>
</protein>
<comment type="caution">
    <text evidence="1">The sequence shown here is derived from an EMBL/GenBank/DDBJ whole genome shotgun (WGS) entry which is preliminary data.</text>
</comment>
<dbReference type="AlphaFoldDB" id="A0A0F9U2X6"/>
<organism evidence="1">
    <name type="scientific">marine sediment metagenome</name>
    <dbReference type="NCBI Taxonomy" id="412755"/>
    <lineage>
        <taxon>unclassified sequences</taxon>
        <taxon>metagenomes</taxon>
        <taxon>ecological metagenomes</taxon>
    </lineage>
</organism>
<proteinExistence type="predicted"/>
<gene>
    <name evidence="1" type="ORF">LCGC14_0579830</name>
</gene>
<sequence length="145" mass="16918">MKNELKDRIKLTDERDYGKSRGKMEISYNELCELLGKPNGDNCIDDKTEVNWYFDFDGKVINVYNWKTGRDYCGFIDCLYPEFMTDWYIDGDSEEKINELVSLLLEYRSGNANLPEVTDEGLAEIVENLKKDAQIYVKVRDMLGI</sequence>
<name>A0A0F9U2X6_9ZZZZ</name>
<evidence type="ECO:0000313" key="1">
    <source>
        <dbReference type="EMBL" id="KKN55681.1"/>
    </source>
</evidence>
<dbReference type="EMBL" id="LAZR01000875">
    <property type="protein sequence ID" value="KKN55681.1"/>
    <property type="molecule type" value="Genomic_DNA"/>
</dbReference>